<dbReference type="OrthoDB" id="13640at10239"/>
<feature type="non-terminal residue" evidence="1">
    <location>
        <position position="263"/>
    </location>
</feature>
<protein>
    <submittedName>
        <fullName evidence="1">Uncharacterized protein</fullName>
    </submittedName>
</protein>
<dbReference type="KEGG" id="vg:15013645"/>
<dbReference type="EMBL" id="HQ316583">
    <property type="protein sequence ID" value="AGG54284.1"/>
    <property type="molecule type" value="Genomic_DNA"/>
</dbReference>
<name>M1TV23_9CAUD</name>
<organism evidence="1 2">
    <name type="scientific">Synechococcus phage S-SSM4</name>
    <dbReference type="NCBI Taxonomy" id="536466"/>
    <lineage>
        <taxon>Viruses</taxon>
        <taxon>Duplodnaviria</taxon>
        <taxon>Heunggongvirae</taxon>
        <taxon>Uroviricota</taxon>
        <taxon>Caudoviricetes</taxon>
        <taxon>Pantevenvirales</taxon>
        <taxon>Kyanoviridae</taxon>
        <taxon>Greenvirus</taxon>
        <taxon>Greenvirus ssm4</taxon>
    </lineage>
</organism>
<dbReference type="RefSeq" id="YP_007677409.1">
    <property type="nucleotide sequence ID" value="NC_020875.1"/>
</dbReference>
<reference evidence="1 2" key="1">
    <citation type="submission" date="2010-03" db="EMBL/GenBank/DDBJ databases">
        <title>The Genome Sequence of Cyanophage S-SSM4.</title>
        <authorList>
            <consortium name="The Broad Institute Genome Sequencing Platform"/>
            <person name="Henn M.R."/>
            <person name="Sullivan M.S."/>
            <person name="Osburne M.S."/>
            <person name="Levin J."/>
            <person name="Malboeuf C."/>
            <person name="Casali M."/>
            <person name="Russ C."/>
            <person name="Lennon N."/>
            <person name="Erlich R."/>
            <person name="Young S.K."/>
            <person name="Koehrsen M."/>
            <person name="Yandava C."/>
            <person name="Zeng Q."/>
            <person name="Alvarado L."/>
            <person name="Anderson S."/>
            <person name="Berlin A."/>
            <person name="Borenstein D."/>
            <person name="Chen Z."/>
            <person name="Engels R."/>
            <person name="Freedman E."/>
            <person name="Gellesch M."/>
            <person name="Goldberg J."/>
            <person name="Green L."/>
            <person name="Griggs A."/>
            <person name="Gujja S."/>
            <person name="Heiman D."/>
            <person name="Hepburn T."/>
            <person name="Howarth C."/>
            <person name="Jen D."/>
            <person name="Larson L."/>
            <person name="Lewis B."/>
            <person name="Mehta T."/>
            <person name="Park D."/>
            <person name="Pearson M."/>
            <person name="Roberts A."/>
            <person name="Ryan E."/>
            <person name="Saif S."/>
            <person name="Shea T."/>
            <person name="Shenoy N."/>
            <person name="Sisk P."/>
            <person name="Stolte C."/>
            <person name="Sykes S."/>
            <person name="Walk T."/>
            <person name="White J."/>
            <person name="Yu Q."/>
            <person name="Coleman M.L."/>
            <person name="Huang K.H."/>
            <person name="Weigele P.R."/>
            <person name="DeFrancesco A.S."/>
            <person name="Kern S.E."/>
            <person name="Thompson L.R."/>
            <person name="Fu R."/>
            <person name="Hombeck B."/>
            <person name="Chisholm S.W."/>
            <person name="Haas B."/>
            <person name="Nusbaum C."/>
            <person name="Galagan J."/>
            <person name="Birren B."/>
        </authorList>
    </citation>
    <scope>NUCLEOTIDE SEQUENCE [LARGE SCALE GENOMIC DNA]</scope>
    <source>
        <strain evidence="1 2">S-SSM4</strain>
    </source>
</reference>
<evidence type="ECO:0000313" key="1">
    <source>
        <dbReference type="EMBL" id="AGG54284.1"/>
    </source>
</evidence>
<dbReference type="Proteomes" id="UP000203282">
    <property type="component" value="Segment"/>
</dbReference>
<evidence type="ECO:0000313" key="2">
    <source>
        <dbReference type="Proteomes" id="UP000203282"/>
    </source>
</evidence>
<sequence length="263" mass="29547">MAVAQKSGQASLKAFILDANGQIRKGKDGSSNFVELVSSLKITESISSPTIHAEMSIFDATDFINTLIGNEFWRLDVESQGKQISYIFQCYEITARVKSEKKEAYVLKLVSPAFVNNEITNVFGAFQPQDAATHVKKILEDVTNLNSKNGKKFFAEPANKLRFTSPNWRPFDAINFIASKATRTGTTSDNPQGAYVFFETAMGYHFKTLDKLVEDARDQENKFVYVYGQKSTDDNPVRNNFLITSLSFPNSFNSIKNLRQGTW</sequence>
<accession>M1TV23</accession>
<proteinExistence type="predicted"/>
<keyword evidence="2" id="KW-1185">Reference proteome</keyword>
<dbReference type="GeneID" id="15013645"/>
<gene>
    <name evidence="1" type="ORF">CYXG_00220</name>
</gene>